<dbReference type="Gene3D" id="1.10.3230.10">
    <property type="entry name" value="YqbG-like"/>
    <property type="match status" value="1"/>
</dbReference>
<reference evidence="2" key="1">
    <citation type="submission" date="2016-05" db="EMBL/GenBank/DDBJ databases">
        <authorList>
            <person name="Liu B."/>
            <person name="Wang J."/>
            <person name="Zhu Y."/>
            <person name="Liu G."/>
            <person name="Chen Q."/>
            <person name="Chen Z."/>
            <person name="Lan J."/>
            <person name="Che J."/>
            <person name="Ge C."/>
            <person name="Shi H."/>
            <person name="Pan Z."/>
            <person name="Liu X."/>
        </authorList>
    </citation>
    <scope>NUCLEOTIDE SEQUENCE [LARGE SCALE GENOMIC DNA]</scope>
    <source>
        <strain evidence="2">FJAT-27215</strain>
    </source>
</reference>
<protein>
    <recommendedName>
        <fullName evidence="3">DUF3199 domain-containing protein</fullName>
    </recommendedName>
</protein>
<gene>
    <name evidence="1" type="ORF">A8F95_11195</name>
</gene>
<dbReference type="EMBL" id="MAYT01000027">
    <property type="protein sequence ID" value="OCA85390.1"/>
    <property type="molecule type" value="Genomic_DNA"/>
</dbReference>
<evidence type="ECO:0000313" key="1">
    <source>
        <dbReference type="EMBL" id="OCA85390.1"/>
    </source>
</evidence>
<sequence>MLITPADVIAYSVFDAVKERPASLLEQDILEAEIEIESIVGHDFSEVALLPDKVRLALLKMVQFYALINSDESIVKGYISEKIGDYSYTLANGQTIRKPDVKSLLKEFIKTEPIDSGGVQMRLRAL</sequence>
<proteinExistence type="predicted"/>
<accession>A0A1B9ANE4</accession>
<organism evidence="1 2">
    <name type="scientific">Pseudobacillus wudalianchiensis</name>
    <dbReference type="NCBI Taxonomy" id="1743143"/>
    <lineage>
        <taxon>Bacteria</taxon>
        <taxon>Bacillati</taxon>
        <taxon>Bacillota</taxon>
        <taxon>Bacilli</taxon>
        <taxon>Bacillales</taxon>
        <taxon>Bacillaceae</taxon>
        <taxon>Pseudobacillus</taxon>
    </lineage>
</organism>
<dbReference type="SUPFAM" id="SSF116915">
    <property type="entry name" value="Hypothetical protein YqbG"/>
    <property type="match status" value="1"/>
</dbReference>
<evidence type="ECO:0008006" key="3">
    <source>
        <dbReference type="Google" id="ProtNLM"/>
    </source>
</evidence>
<dbReference type="InterPro" id="IPR036558">
    <property type="entry name" value="YqbG-like_sf"/>
</dbReference>
<dbReference type="InterPro" id="IPR013514">
    <property type="entry name" value="DUF3199_YqbG"/>
</dbReference>
<dbReference type="Proteomes" id="UP000092578">
    <property type="component" value="Unassembled WGS sequence"/>
</dbReference>
<name>A0A1B9ANE4_9BACI</name>
<keyword evidence="2" id="KW-1185">Reference proteome</keyword>
<dbReference type="AlphaFoldDB" id="A0A1B9ANE4"/>
<dbReference type="CDD" id="cd08053">
    <property type="entry name" value="Yqbg"/>
    <property type="match status" value="1"/>
</dbReference>
<dbReference type="Pfam" id="PF11436">
    <property type="entry name" value="DUF3199"/>
    <property type="match status" value="1"/>
</dbReference>
<comment type="caution">
    <text evidence="1">The sequence shown here is derived from an EMBL/GenBank/DDBJ whole genome shotgun (WGS) entry which is preliminary data.</text>
</comment>
<evidence type="ECO:0000313" key="2">
    <source>
        <dbReference type="Proteomes" id="UP000092578"/>
    </source>
</evidence>